<gene>
    <name evidence="13" type="ORF">FH972_024164</name>
</gene>
<feature type="transmembrane region" description="Helical" evidence="12">
    <location>
        <begin position="293"/>
        <end position="311"/>
    </location>
</feature>
<evidence type="ECO:0000256" key="8">
    <source>
        <dbReference type="ARBA" id="ARBA00037890"/>
    </source>
</evidence>
<feature type="transmembrane region" description="Helical" evidence="12">
    <location>
        <begin position="227"/>
        <end position="247"/>
    </location>
</feature>
<evidence type="ECO:0000256" key="10">
    <source>
        <dbReference type="ARBA" id="ARBA00051857"/>
    </source>
</evidence>
<sequence length="406" mass="45072">MGYIKHSQLPKLKEYKYSGVDHSLTSKYVLKPFYTQFIKLFPMSMAPNLITLSGFGFVILNFLTLLWYNPTLDQDCPPWVYASWSIGLFLYQTFDAVDGSQARRTKQSGPLGELFDHSVDALNTWLEVLLFAGAMTLGQGWKTVAVLFASLLTFYVQTWDEYHTKTLTLGIISGPVEGVLTLCIVYGVTAWIGHGSFWAQPMFKTLDVPHYAFIPDAVYNLAWNEWYMVYGGIVLVLNTYWSAANVVQHRREQGKGNPAGALLGLLPFLTGAGLIGLYLHLQPTILHQHLVPFVFYAGLTNAYSVGQMITAHLTKSSFPYQNVLFIPLIFGVLDSAGPVLEEHVGVGWPSALAGGYHVGLVFMMVGLAIGVYGSFVVDIIGTICDYLDIWCLTIKHPASEGKEKSR</sequence>
<dbReference type="GO" id="GO:0016020">
    <property type="term" value="C:membrane"/>
    <property type="evidence" value="ECO:0007669"/>
    <property type="project" value="InterPro"/>
</dbReference>
<evidence type="ECO:0000256" key="7">
    <source>
        <dbReference type="ARBA" id="ARBA00023136"/>
    </source>
</evidence>
<keyword evidence="6 12" id="KW-1133">Transmembrane helix</keyword>
<dbReference type="PROSITE" id="PS00379">
    <property type="entry name" value="CDP_ALCOHOL_P_TRANSF"/>
    <property type="match status" value="1"/>
</dbReference>
<reference evidence="13 14" key="1">
    <citation type="submission" date="2019-06" db="EMBL/GenBank/DDBJ databases">
        <title>A chromosomal-level reference genome of Carpinus fangiana (Coryloideae, Betulaceae).</title>
        <authorList>
            <person name="Yang X."/>
            <person name="Wang Z."/>
            <person name="Zhang L."/>
            <person name="Hao G."/>
            <person name="Liu J."/>
            <person name="Yang Y."/>
        </authorList>
    </citation>
    <scope>NUCLEOTIDE SEQUENCE [LARGE SCALE GENOMIC DNA]</scope>
    <source>
        <strain evidence="13">Cfa_2016G</strain>
        <tissue evidence="13">Leaf</tissue>
    </source>
</reference>
<dbReference type="PANTHER" id="PTHR10414:SF37">
    <property type="entry name" value="BB IN A BOXCAR, ISOFORM C"/>
    <property type="match status" value="1"/>
</dbReference>
<comment type="similarity">
    <text evidence="3 11">Belongs to the CDP-alcohol phosphatidyltransferase class-I family.</text>
</comment>
<dbReference type="GO" id="GO:0012505">
    <property type="term" value="C:endomembrane system"/>
    <property type="evidence" value="ECO:0007669"/>
    <property type="project" value="UniProtKB-SubCell"/>
</dbReference>
<dbReference type="InterPro" id="IPR043130">
    <property type="entry name" value="CDP-OH_PTrfase_TM_dom"/>
</dbReference>
<feature type="transmembrane region" description="Helical" evidence="12">
    <location>
        <begin position="49"/>
        <end position="68"/>
    </location>
</feature>
<comment type="catalytic activity">
    <reaction evidence="10">
        <text>CDP-N,N-dimethylethanolamine + a 1,2-diacyl-sn-glycerol = a 1,2-diacyl-sn-glycero-3-phospho-N,N-dimethylethanolamine + CMP + H(+)</text>
        <dbReference type="Rhea" id="RHEA:33775"/>
        <dbReference type="ChEBI" id="CHEBI:15378"/>
        <dbReference type="ChEBI" id="CHEBI:17815"/>
        <dbReference type="ChEBI" id="CHEBI:60377"/>
        <dbReference type="ChEBI" id="CHEBI:64572"/>
        <dbReference type="ChEBI" id="CHEBI:65117"/>
    </reaction>
    <physiologicalReaction direction="left-to-right" evidence="10">
        <dbReference type="Rhea" id="RHEA:33776"/>
    </physiologicalReaction>
</comment>
<evidence type="ECO:0000256" key="12">
    <source>
        <dbReference type="SAM" id="Phobius"/>
    </source>
</evidence>
<evidence type="ECO:0000256" key="5">
    <source>
        <dbReference type="ARBA" id="ARBA00022692"/>
    </source>
</evidence>
<protein>
    <recommendedName>
        <fullName evidence="9">diacylglycerol cholinephosphotransferase</fullName>
        <ecNumber evidence="9">2.7.8.2</ecNumber>
    </recommendedName>
</protein>
<dbReference type="OrthoDB" id="196717at2759"/>
<feature type="transmembrane region" description="Helical" evidence="12">
    <location>
        <begin position="167"/>
        <end position="192"/>
    </location>
</feature>
<dbReference type="AlphaFoldDB" id="A0A5N6KY22"/>
<comment type="subcellular location">
    <subcellularLocation>
        <location evidence="2">Endomembrane system</location>
        <topology evidence="2">Multi-pass membrane protein</topology>
    </subcellularLocation>
</comment>
<feature type="transmembrane region" description="Helical" evidence="12">
    <location>
        <begin position="259"/>
        <end position="281"/>
    </location>
</feature>
<dbReference type="PIRSF" id="PIRSF015665">
    <property type="entry name" value="CHOPT"/>
    <property type="match status" value="1"/>
</dbReference>
<evidence type="ECO:0000256" key="4">
    <source>
        <dbReference type="ARBA" id="ARBA00022679"/>
    </source>
</evidence>
<evidence type="ECO:0000256" key="6">
    <source>
        <dbReference type="ARBA" id="ARBA00022989"/>
    </source>
</evidence>
<dbReference type="InterPro" id="IPR000462">
    <property type="entry name" value="CDP-OH_P_trans"/>
</dbReference>
<evidence type="ECO:0000256" key="1">
    <source>
        <dbReference type="ARBA" id="ARBA00001946"/>
    </source>
</evidence>
<evidence type="ECO:0000256" key="2">
    <source>
        <dbReference type="ARBA" id="ARBA00004127"/>
    </source>
</evidence>
<evidence type="ECO:0000256" key="9">
    <source>
        <dbReference type="ARBA" id="ARBA00038987"/>
    </source>
</evidence>
<organism evidence="13 14">
    <name type="scientific">Carpinus fangiana</name>
    <dbReference type="NCBI Taxonomy" id="176857"/>
    <lineage>
        <taxon>Eukaryota</taxon>
        <taxon>Viridiplantae</taxon>
        <taxon>Streptophyta</taxon>
        <taxon>Embryophyta</taxon>
        <taxon>Tracheophyta</taxon>
        <taxon>Spermatophyta</taxon>
        <taxon>Magnoliopsida</taxon>
        <taxon>eudicotyledons</taxon>
        <taxon>Gunneridae</taxon>
        <taxon>Pentapetalae</taxon>
        <taxon>rosids</taxon>
        <taxon>fabids</taxon>
        <taxon>Fagales</taxon>
        <taxon>Betulaceae</taxon>
        <taxon>Carpinus</taxon>
    </lineage>
</organism>
<dbReference type="PANTHER" id="PTHR10414">
    <property type="entry name" value="ETHANOLAMINEPHOSPHOTRANSFERASE"/>
    <property type="match status" value="1"/>
</dbReference>
<evidence type="ECO:0000256" key="3">
    <source>
        <dbReference type="ARBA" id="ARBA00010441"/>
    </source>
</evidence>
<dbReference type="EC" id="2.7.8.2" evidence="9"/>
<comment type="pathway">
    <text evidence="8">Phospholipid metabolism; phosphatidylcholine biosynthesis; phosphatidylcholine from phosphocholine: step 2/2.</text>
</comment>
<dbReference type="GO" id="GO:0004142">
    <property type="term" value="F:diacylglycerol cholinephosphotransferase activity"/>
    <property type="evidence" value="ECO:0007669"/>
    <property type="project" value="UniProtKB-EC"/>
</dbReference>
<comment type="caution">
    <text evidence="13">The sequence shown here is derived from an EMBL/GenBank/DDBJ whole genome shotgun (WGS) entry which is preliminary data.</text>
</comment>
<name>A0A5N6KY22_9ROSI</name>
<keyword evidence="5 12" id="KW-0812">Transmembrane</keyword>
<evidence type="ECO:0000256" key="11">
    <source>
        <dbReference type="RuleBase" id="RU003750"/>
    </source>
</evidence>
<keyword evidence="7 12" id="KW-0472">Membrane</keyword>
<accession>A0A5N6KY22</accession>
<comment type="cofactor">
    <cofactor evidence="1">
        <name>Mg(2+)</name>
        <dbReference type="ChEBI" id="CHEBI:18420"/>
    </cofactor>
</comment>
<dbReference type="Proteomes" id="UP000327013">
    <property type="component" value="Unassembled WGS sequence"/>
</dbReference>
<feature type="transmembrane region" description="Helical" evidence="12">
    <location>
        <begin position="360"/>
        <end position="380"/>
    </location>
</feature>
<feature type="transmembrane region" description="Helical" evidence="12">
    <location>
        <begin position="128"/>
        <end position="155"/>
    </location>
</feature>
<evidence type="ECO:0000313" key="13">
    <source>
        <dbReference type="EMBL" id="KAB8356582.1"/>
    </source>
</evidence>
<evidence type="ECO:0000313" key="14">
    <source>
        <dbReference type="Proteomes" id="UP000327013"/>
    </source>
</evidence>
<dbReference type="InterPro" id="IPR048254">
    <property type="entry name" value="CDP_ALCOHOL_P_TRANSF_CS"/>
</dbReference>
<dbReference type="Pfam" id="PF01066">
    <property type="entry name" value="CDP-OH_P_transf"/>
    <property type="match status" value="1"/>
</dbReference>
<feature type="transmembrane region" description="Helical" evidence="12">
    <location>
        <begin position="323"/>
        <end position="340"/>
    </location>
</feature>
<dbReference type="InterPro" id="IPR014472">
    <property type="entry name" value="CHOPT"/>
</dbReference>
<keyword evidence="14" id="KW-1185">Reference proteome</keyword>
<dbReference type="EMBL" id="VIBQ01000016">
    <property type="protein sequence ID" value="KAB8356582.1"/>
    <property type="molecule type" value="Genomic_DNA"/>
</dbReference>
<proteinExistence type="inferred from homology"/>
<dbReference type="Gene3D" id="1.20.120.1760">
    <property type="match status" value="1"/>
</dbReference>
<keyword evidence="4 11" id="KW-0808">Transferase</keyword>
<dbReference type="FunFam" id="1.20.120.1760:FF:000012">
    <property type="entry name" value="sn-1,2-diacylglycerol cholinephosphotransferase"/>
    <property type="match status" value="1"/>
</dbReference>